<dbReference type="InterPro" id="IPR036875">
    <property type="entry name" value="Znf_CCHC_sf"/>
</dbReference>
<accession>A0AAV0DMC5</accession>
<protein>
    <submittedName>
        <fullName evidence="2">Uncharacterized protein</fullName>
    </submittedName>
</protein>
<comment type="caution">
    <text evidence="2">The sequence shown here is derived from an EMBL/GenBank/DDBJ whole genome shotgun (WGS) entry which is preliminary data.</text>
</comment>
<dbReference type="PANTHER" id="PTHR34222">
    <property type="entry name" value="GAG_PRE-INTEGRS DOMAIN-CONTAINING PROTEIN"/>
    <property type="match status" value="1"/>
</dbReference>
<evidence type="ECO:0000313" key="3">
    <source>
        <dbReference type="Proteomes" id="UP001152523"/>
    </source>
</evidence>
<reference evidence="2" key="1">
    <citation type="submission" date="2022-07" db="EMBL/GenBank/DDBJ databases">
        <authorList>
            <person name="Macas J."/>
            <person name="Novak P."/>
            <person name="Neumann P."/>
        </authorList>
    </citation>
    <scope>NUCLEOTIDE SEQUENCE</scope>
</reference>
<organism evidence="2 3">
    <name type="scientific">Cuscuta epithymum</name>
    <dbReference type="NCBI Taxonomy" id="186058"/>
    <lineage>
        <taxon>Eukaryota</taxon>
        <taxon>Viridiplantae</taxon>
        <taxon>Streptophyta</taxon>
        <taxon>Embryophyta</taxon>
        <taxon>Tracheophyta</taxon>
        <taxon>Spermatophyta</taxon>
        <taxon>Magnoliopsida</taxon>
        <taxon>eudicotyledons</taxon>
        <taxon>Gunneridae</taxon>
        <taxon>Pentapetalae</taxon>
        <taxon>asterids</taxon>
        <taxon>lamiids</taxon>
        <taxon>Solanales</taxon>
        <taxon>Convolvulaceae</taxon>
        <taxon>Cuscuteae</taxon>
        <taxon>Cuscuta</taxon>
        <taxon>Cuscuta subgen. Cuscuta</taxon>
    </lineage>
</organism>
<gene>
    <name evidence="2" type="ORF">CEPIT_LOCUS16258</name>
</gene>
<evidence type="ECO:0000256" key="1">
    <source>
        <dbReference type="SAM" id="MobiDB-lite"/>
    </source>
</evidence>
<dbReference type="Pfam" id="PF16588">
    <property type="entry name" value="zf-C2H2_10"/>
    <property type="match status" value="1"/>
</dbReference>
<proteinExistence type="predicted"/>
<feature type="region of interest" description="Disordered" evidence="1">
    <location>
        <begin position="60"/>
        <end position="110"/>
    </location>
</feature>
<dbReference type="GO" id="GO:0008270">
    <property type="term" value="F:zinc ion binding"/>
    <property type="evidence" value="ECO:0007669"/>
    <property type="project" value="InterPro"/>
</dbReference>
<dbReference type="AlphaFoldDB" id="A0AAV0DMC5"/>
<keyword evidence="3" id="KW-1185">Reference proteome</keyword>
<dbReference type="EMBL" id="CAMAPF010000118">
    <property type="protein sequence ID" value="CAH9103059.1"/>
    <property type="molecule type" value="Genomic_DNA"/>
</dbReference>
<dbReference type="SUPFAM" id="SSF57756">
    <property type="entry name" value="Retrovirus zinc finger-like domains"/>
    <property type="match status" value="1"/>
</dbReference>
<dbReference type="Proteomes" id="UP001152523">
    <property type="component" value="Unassembled WGS sequence"/>
</dbReference>
<sequence>MKEEKPEVVGFAVRAAGRGKPSREKTDKSGIVCSYCKFTGHEAANCFEILGYPDWWGDRPRLGINKKPGAGRGKASSLAESGRMSGPTGGSGKSHVRAHAAAAGHAPSTERVAAEFNNNSAPLPGFTADQWKTLVAVFGNPQTQPERMSGPSLEEADWHG</sequence>
<evidence type="ECO:0000313" key="2">
    <source>
        <dbReference type="EMBL" id="CAH9103059.1"/>
    </source>
</evidence>
<dbReference type="GO" id="GO:0003676">
    <property type="term" value="F:nucleic acid binding"/>
    <property type="evidence" value="ECO:0007669"/>
    <property type="project" value="InterPro"/>
</dbReference>
<dbReference type="PANTHER" id="PTHR34222:SF79">
    <property type="entry name" value="RETROVIRUS-RELATED POL POLYPROTEIN FROM TRANSPOSON TNT 1-94"/>
    <property type="match status" value="1"/>
</dbReference>
<feature type="region of interest" description="Disordered" evidence="1">
    <location>
        <begin position="139"/>
        <end position="160"/>
    </location>
</feature>
<name>A0AAV0DMC5_9ASTE</name>